<feature type="compositionally biased region" description="Basic and acidic residues" evidence="1">
    <location>
        <begin position="59"/>
        <end position="77"/>
    </location>
</feature>
<evidence type="ECO:0000256" key="1">
    <source>
        <dbReference type="SAM" id="MobiDB-lite"/>
    </source>
</evidence>
<feature type="region of interest" description="Disordered" evidence="1">
    <location>
        <begin position="31"/>
        <end position="106"/>
    </location>
</feature>
<sequence>MSIDSIYAMLARPVQAVSERKRIVENVKHTSAISADSHEAAQSQLPPNIAHKVPIQRQEAPRQERRSKPRTVNEKKNGASRIRPMKTDKRFSTRGETTSQHIDIEV</sequence>
<proteinExistence type="predicted"/>
<evidence type="ECO:0000313" key="3">
    <source>
        <dbReference type="Proteomes" id="UP001477278"/>
    </source>
</evidence>
<dbReference type="EMBL" id="JBDPZN010000007">
    <property type="protein sequence ID" value="MEO3683849.1"/>
    <property type="molecule type" value="Genomic_DNA"/>
</dbReference>
<comment type="caution">
    <text evidence="2">The sequence shown here is derived from an EMBL/GenBank/DDBJ whole genome shotgun (WGS) entry which is preliminary data.</text>
</comment>
<feature type="compositionally biased region" description="Polar residues" evidence="1">
    <location>
        <begin position="31"/>
        <end position="46"/>
    </location>
</feature>
<feature type="compositionally biased region" description="Polar residues" evidence="1">
    <location>
        <begin position="94"/>
        <end position="106"/>
    </location>
</feature>
<dbReference type="RefSeq" id="WP_347690664.1">
    <property type="nucleotide sequence ID" value="NZ_JBDPZN010000007.1"/>
</dbReference>
<organism evidence="2 3">
    <name type="scientific">Shewanella vesiculosa</name>
    <dbReference type="NCBI Taxonomy" id="518738"/>
    <lineage>
        <taxon>Bacteria</taxon>
        <taxon>Pseudomonadati</taxon>
        <taxon>Pseudomonadota</taxon>
        <taxon>Gammaproteobacteria</taxon>
        <taxon>Alteromonadales</taxon>
        <taxon>Shewanellaceae</taxon>
        <taxon>Shewanella</taxon>
    </lineage>
</organism>
<evidence type="ECO:0000313" key="2">
    <source>
        <dbReference type="EMBL" id="MEO3683849.1"/>
    </source>
</evidence>
<protein>
    <submittedName>
        <fullName evidence="2">Uncharacterized protein</fullName>
    </submittedName>
</protein>
<name>A0ABV0FSP4_9GAMM</name>
<keyword evidence="3" id="KW-1185">Reference proteome</keyword>
<dbReference type="Proteomes" id="UP001477278">
    <property type="component" value="Unassembled WGS sequence"/>
</dbReference>
<accession>A0ABV0FSP4</accession>
<reference evidence="2 3" key="1">
    <citation type="submission" date="2024-05" db="EMBL/GenBank/DDBJ databases">
        <title>Genome sequencing of Marine Estuary Bacteria, Shewanella vesiculosa and S. baltica, and Pseudomonas syringae.</title>
        <authorList>
            <person name="Gurung A."/>
            <person name="Maclea K.S."/>
        </authorList>
    </citation>
    <scope>NUCLEOTIDE SEQUENCE [LARGE SCALE GENOMIC DNA]</scope>
    <source>
        <strain evidence="2 3">1A</strain>
    </source>
</reference>
<gene>
    <name evidence="2" type="ORF">ABHN84_16350</name>
</gene>